<organism evidence="1 2">
    <name type="scientific">Gordonia mangrovi</name>
    <dbReference type="NCBI Taxonomy" id="2665643"/>
    <lineage>
        <taxon>Bacteria</taxon>
        <taxon>Bacillati</taxon>
        <taxon>Actinomycetota</taxon>
        <taxon>Actinomycetes</taxon>
        <taxon>Mycobacteriales</taxon>
        <taxon>Gordoniaceae</taxon>
        <taxon>Gordonia</taxon>
    </lineage>
</organism>
<dbReference type="RefSeq" id="WP_160903964.1">
    <property type="nucleotide sequence ID" value="NZ_CP102850.1"/>
</dbReference>
<dbReference type="Pfam" id="PF19850">
    <property type="entry name" value="DUF6325"/>
    <property type="match status" value="1"/>
</dbReference>
<evidence type="ECO:0000313" key="2">
    <source>
        <dbReference type="Proteomes" id="UP000475545"/>
    </source>
</evidence>
<sequence>MVASTGHEPCELGPIDYLVIELPQGTTTLTEQMTDQIIRSVSDRTLRILELLIVERDGAGDLTVTEFEELTDRGLRGLDASLVEILAGEDVHNLASAIAPGRCAVVIVWEYLTATSFTAAVRASGATLVAQGRIPAQAIAATLRGDDEDA</sequence>
<dbReference type="EMBL" id="WMBR01000006">
    <property type="protein sequence ID" value="MXP23787.1"/>
    <property type="molecule type" value="Genomic_DNA"/>
</dbReference>
<name>A0A6L7GWE3_9ACTN</name>
<reference evidence="1 2" key="1">
    <citation type="submission" date="2019-11" db="EMBL/GenBank/DDBJ databases">
        <title>Gordonia sp. nov., a novel actinobacterium isolated from mangrove soil in Hainan.</title>
        <authorList>
            <person name="Huang X."/>
            <person name="Xie Y."/>
            <person name="Chu X."/>
            <person name="Xiao K."/>
        </authorList>
    </citation>
    <scope>NUCLEOTIDE SEQUENCE [LARGE SCALE GENOMIC DNA]</scope>
    <source>
        <strain evidence="1 2">HNM0687</strain>
    </source>
</reference>
<proteinExistence type="predicted"/>
<dbReference type="Proteomes" id="UP000475545">
    <property type="component" value="Unassembled WGS sequence"/>
</dbReference>
<comment type="caution">
    <text evidence="1">The sequence shown here is derived from an EMBL/GenBank/DDBJ whole genome shotgun (WGS) entry which is preliminary data.</text>
</comment>
<evidence type="ECO:0000313" key="1">
    <source>
        <dbReference type="EMBL" id="MXP23787.1"/>
    </source>
</evidence>
<protein>
    <submittedName>
        <fullName evidence="1">DUF1269 domain-containing protein</fullName>
    </submittedName>
</protein>
<dbReference type="InterPro" id="IPR046288">
    <property type="entry name" value="DUF6325"/>
</dbReference>
<gene>
    <name evidence="1" type="ORF">GIY30_20830</name>
</gene>
<dbReference type="AlphaFoldDB" id="A0A6L7GWE3"/>
<accession>A0A6L7GWE3</accession>
<keyword evidence="2" id="KW-1185">Reference proteome</keyword>